<name>A0A0F9A8H3_9ZZZZ</name>
<evidence type="ECO:0008006" key="2">
    <source>
        <dbReference type="Google" id="ProtNLM"/>
    </source>
</evidence>
<dbReference type="AlphaFoldDB" id="A0A0F9A8H3"/>
<organism evidence="1">
    <name type="scientific">marine sediment metagenome</name>
    <dbReference type="NCBI Taxonomy" id="412755"/>
    <lineage>
        <taxon>unclassified sequences</taxon>
        <taxon>metagenomes</taxon>
        <taxon>ecological metagenomes</taxon>
    </lineage>
</organism>
<sequence length="141" mass="15472">MEFQVQISASPEEVFAYLSDLEKHPEWSHCDEIKKTSEGPVAVGATYASRGKNLGITAKEAVEVTDYQPNERFAWRAAGAMGMKFGWSFELRPQDGGTLVIERFEPPTGLLPSIILKLAGASTRKGMQEGLGRIKEKLEAG</sequence>
<gene>
    <name evidence="1" type="ORF">LCGC14_2603070</name>
</gene>
<dbReference type="EMBL" id="LAZR01043993">
    <property type="protein sequence ID" value="KKL05735.1"/>
    <property type="molecule type" value="Genomic_DNA"/>
</dbReference>
<protein>
    <recommendedName>
        <fullName evidence="2">Coenzyme Q-binding protein COQ10 START domain-containing protein</fullName>
    </recommendedName>
</protein>
<accession>A0A0F9A8H3</accession>
<comment type="caution">
    <text evidence="1">The sequence shown here is derived from an EMBL/GenBank/DDBJ whole genome shotgun (WGS) entry which is preliminary data.</text>
</comment>
<proteinExistence type="predicted"/>
<reference evidence="1" key="1">
    <citation type="journal article" date="2015" name="Nature">
        <title>Complex archaea that bridge the gap between prokaryotes and eukaryotes.</title>
        <authorList>
            <person name="Spang A."/>
            <person name="Saw J.H."/>
            <person name="Jorgensen S.L."/>
            <person name="Zaremba-Niedzwiedzka K."/>
            <person name="Martijn J."/>
            <person name="Lind A.E."/>
            <person name="van Eijk R."/>
            <person name="Schleper C."/>
            <person name="Guy L."/>
            <person name="Ettema T.J."/>
        </authorList>
    </citation>
    <scope>NUCLEOTIDE SEQUENCE</scope>
</reference>
<dbReference type="InterPro" id="IPR019587">
    <property type="entry name" value="Polyketide_cyclase/dehydratase"/>
</dbReference>
<dbReference type="Gene3D" id="3.30.530.20">
    <property type="match status" value="1"/>
</dbReference>
<dbReference type="Pfam" id="PF10604">
    <property type="entry name" value="Polyketide_cyc2"/>
    <property type="match status" value="1"/>
</dbReference>
<dbReference type="CDD" id="cd07812">
    <property type="entry name" value="SRPBCC"/>
    <property type="match status" value="1"/>
</dbReference>
<evidence type="ECO:0000313" key="1">
    <source>
        <dbReference type="EMBL" id="KKL05735.1"/>
    </source>
</evidence>
<dbReference type="SUPFAM" id="SSF55961">
    <property type="entry name" value="Bet v1-like"/>
    <property type="match status" value="1"/>
</dbReference>
<dbReference type="InterPro" id="IPR023393">
    <property type="entry name" value="START-like_dom_sf"/>
</dbReference>